<dbReference type="PANTHER" id="PTHR31516:SF17">
    <property type="entry name" value="STABILIZER OF AXONEMAL MICROTUBULES 2"/>
    <property type="match status" value="1"/>
</dbReference>
<keyword evidence="3" id="KW-1185">Reference proteome</keyword>
<dbReference type="STRING" id="1754190.A0A1Y2FVH5"/>
<evidence type="ECO:0000256" key="1">
    <source>
        <dbReference type="ARBA" id="ARBA00008738"/>
    </source>
</evidence>
<dbReference type="Proteomes" id="UP000193920">
    <property type="component" value="Unassembled WGS sequence"/>
</dbReference>
<reference evidence="2 3" key="1">
    <citation type="submission" date="2016-08" db="EMBL/GenBank/DDBJ databases">
        <title>A Parts List for Fungal Cellulosomes Revealed by Comparative Genomics.</title>
        <authorList>
            <consortium name="DOE Joint Genome Institute"/>
            <person name="Haitjema C.H."/>
            <person name="Gilmore S.P."/>
            <person name="Henske J.K."/>
            <person name="Solomon K.V."/>
            <person name="De Groot R."/>
            <person name="Kuo A."/>
            <person name="Mondo S.J."/>
            <person name="Salamov A.A."/>
            <person name="Labutti K."/>
            <person name="Zhao Z."/>
            <person name="Chiniquy J."/>
            <person name="Barry K."/>
            <person name="Brewer H.M."/>
            <person name="Purvine S.O."/>
            <person name="Wright A.T."/>
            <person name="Boxma B."/>
            <person name="Van Alen T."/>
            <person name="Hackstein J.H."/>
            <person name="Baker S.E."/>
            <person name="Grigoriev I.V."/>
            <person name="O'Malley M.A."/>
        </authorList>
    </citation>
    <scope>NUCLEOTIDE SEQUENCE [LARGE SCALE GENOMIC DNA]</scope>
    <source>
        <strain evidence="2 3">G1</strain>
    </source>
</reference>
<evidence type="ECO:0000313" key="2">
    <source>
        <dbReference type="EMBL" id="ORY87304.1"/>
    </source>
</evidence>
<evidence type="ECO:0000313" key="3">
    <source>
        <dbReference type="Proteomes" id="UP000193920"/>
    </source>
</evidence>
<dbReference type="EMBL" id="MCOG01000001">
    <property type="protein sequence ID" value="ORY87304.1"/>
    <property type="molecule type" value="Genomic_DNA"/>
</dbReference>
<gene>
    <name evidence="2" type="ORF">LY90DRAFT_696698</name>
</gene>
<dbReference type="GO" id="GO:0005856">
    <property type="term" value="C:cytoskeleton"/>
    <property type="evidence" value="ECO:0007669"/>
    <property type="project" value="TreeGrafter"/>
</dbReference>
<sequence>MTKQVFSPIEMSSDHRCVCEVCTCHKHHCQVSKRKSGPPMEKATEYTDNYIKKEAFRQPNYKKNFVYKDGGKFDSITSYQEQYIKHPLEKKNSSLNKYIPNKAKFDGTTTFKADYPEWKVKPDPRVHPEVQPLPDTKFCGETTFASDYKPWEVKPLIRPPRKDYVASKGKIGISTTKDDYKPWEVQVRPPKEKLPYIPTKDDRDFKSTNRNDYVEMKVPVNRIKPMNNYIPSKEKMDGTTTNNETYKAWPIERNIVKPKSSFVSVPDDRDFKSVNNSTYVPLPVTNREQVPQKPYVPNKIPFDATTSNRVDYVKWPLQKKFVREKEGYVPSGKFEGDSTYKTTYTPKTIPKPAPKTKHFIPKPGKFDYKTLTQTDFKDPGKCEIPKGYKPNYKYIREPDNRDFLSESHDKHNYKPMKVCEVIKRANMDIPLGKLPNGHQYFKLEVLQEHKVSPEDVKTALEATKTEAE</sequence>
<evidence type="ECO:0008006" key="4">
    <source>
        <dbReference type="Google" id="ProtNLM"/>
    </source>
</evidence>
<proteinExistence type="inferred from homology"/>
<comment type="caution">
    <text evidence="2">The sequence shown here is derived from an EMBL/GenBank/DDBJ whole genome shotgun (WGS) entry which is preliminary data.</text>
</comment>
<dbReference type="AlphaFoldDB" id="A0A1Y2FVH5"/>
<dbReference type="PANTHER" id="PTHR31516">
    <property type="entry name" value="STABILIZER OF AXONEMAL MICROTUBULES 2"/>
    <property type="match status" value="1"/>
</dbReference>
<dbReference type="InterPro" id="IPR033336">
    <property type="entry name" value="SAXO1/2"/>
</dbReference>
<protein>
    <recommendedName>
        <fullName evidence="4">STOP protein</fullName>
    </recommendedName>
</protein>
<comment type="similarity">
    <text evidence="1">Belongs to the FAM154 family.</text>
</comment>
<name>A0A1Y2FVH5_9FUNG</name>
<dbReference type="GO" id="GO:0008017">
    <property type="term" value="F:microtubule binding"/>
    <property type="evidence" value="ECO:0007669"/>
    <property type="project" value="InterPro"/>
</dbReference>
<dbReference type="OrthoDB" id="365640at2759"/>
<organism evidence="2 3">
    <name type="scientific">Neocallimastix californiae</name>
    <dbReference type="NCBI Taxonomy" id="1754190"/>
    <lineage>
        <taxon>Eukaryota</taxon>
        <taxon>Fungi</taxon>
        <taxon>Fungi incertae sedis</taxon>
        <taxon>Chytridiomycota</taxon>
        <taxon>Chytridiomycota incertae sedis</taxon>
        <taxon>Neocallimastigomycetes</taxon>
        <taxon>Neocallimastigales</taxon>
        <taxon>Neocallimastigaceae</taxon>
        <taxon>Neocallimastix</taxon>
    </lineage>
</organism>
<accession>A0A1Y2FVH5</accession>